<organism evidence="4 5">
    <name type="scientific">Nephila pilipes</name>
    <name type="common">Giant wood spider</name>
    <name type="synonym">Nephila maculata</name>
    <dbReference type="NCBI Taxonomy" id="299642"/>
    <lineage>
        <taxon>Eukaryota</taxon>
        <taxon>Metazoa</taxon>
        <taxon>Ecdysozoa</taxon>
        <taxon>Arthropoda</taxon>
        <taxon>Chelicerata</taxon>
        <taxon>Arachnida</taxon>
        <taxon>Araneae</taxon>
        <taxon>Araneomorphae</taxon>
        <taxon>Entelegynae</taxon>
        <taxon>Araneoidea</taxon>
        <taxon>Nephilidae</taxon>
        <taxon>Nephila</taxon>
    </lineage>
</organism>
<dbReference type="Proteomes" id="UP000887013">
    <property type="component" value="Unassembled WGS sequence"/>
</dbReference>
<dbReference type="EMBL" id="BMAW01025021">
    <property type="protein sequence ID" value="GFT90588.1"/>
    <property type="molecule type" value="Genomic_DNA"/>
</dbReference>
<protein>
    <submittedName>
        <fullName evidence="4">Uncharacterized protein</fullName>
    </submittedName>
</protein>
<reference evidence="4" key="1">
    <citation type="submission" date="2020-08" db="EMBL/GenBank/DDBJ databases">
        <title>Multicomponent nature underlies the extraordinary mechanical properties of spider dragline silk.</title>
        <authorList>
            <person name="Kono N."/>
            <person name="Nakamura H."/>
            <person name="Mori M."/>
            <person name="Yoshida Y."/>
            <person name="Ohtoshi R."/>
            <person name="Malay A.D."/>
            <person name="Moran D.A.P."/>
            <person name="Tomita M."/>
            <person name="Numata K."/>
            <person name="Arakawa K."/>
        </authorList>
    </citation>
    <scope>NUCLEOTIDE SEQUENCE</scope>
</reference>
<evidence type="ECO:0000313" key="3">
    <source>
        <dbReference type="EMBL" id="GFT58239.1"/>
    </source>
</evidence>
<sequence>MYKQAYPIATKHIKNNTYMDVYVMGTSTDTDATILYQEMHQLTPRIGLPLAKWTTNYKILQEIWKQEHVQLKNIMHPEIWPSNDLSSHTQTLVEVELRKTEFQFFYVATLGPIVDIPRYISYPKPFRVVAWILRFVQNCKSQPHITHELNCNEIEKAKEYCLQTE</sequence>
<evidence type="ECO:0000313" key="4">
    <source>
        <dbReference type="EMBL" id="GFT90588.1"/>
    </source>
</evidence>
<name>A0A8X6PUY3_NEPPI</name>
<evidence type="ECO:0000313" key="5">
    <source>
        <dbReference type="Proteomes" id="UP000887013"/>
    </source>
</evidence>
<comment type="caution">
    <text evidence="4">The sequence shown here is derived from an EMBL/GenBank/DDBJ whole genome shotgun (WGS) entry which is preliminary data.</text>
</comment>
<dbReference type="EMBL" id="BMAW01017165">
    <property type="protein sequence ID" value="GFT52370.1"/>
    <property type="molecule type" value="Genomic_DNA"/>
</dbReference>
<gene>
    <name evidence="2" type="ORF">NPIL_204561</name>
    <name evidence="4" type="ORF">NPIL_299921</name>
    <name evidence="1" type="ORF">NPIL_478661</name>
    <name evidence="3" type="ORF">NPIL_534421</name>
</gene>
<proteinExistence type="predicted"/>
<dbReference type="OrthoDB" id="6429900at2759"/>
<keyword evidence="5" id="KW-1185">Reference proteome</keyword>
<evidence type="ECO:0000313" key="1">
    <source>
        <dbReference type="EMBL" id="GFS69575.1"/>
    </source>
</evidence>
<dbReference type="EMBL" id="BMAW01113658">
    <property type="protein sequence ID" value="GFT58239.1"/>
    <property type="molecule type" value="Genomic_DNA"/>
</dbReference>
<accession>A0A8X6PUY3</accession>
<dbReference type="AlphaFoldDB" id="A0A8X6PUY3"/>
<evidence type="ECO:0000313" key="2">
    <source>
        <dbReference type="EMBL" id="GFT52370.1"/>
    </source>
</evidence>
<dbReference type="EMBL" id="BMAW01000567">
    <property type="protein sequence ID" value="GFS69575.1"/>
    <property type="molecule type" value="Genomic_DNA"/>
</dbReference>